<accession>A0A4U0RNQ6</accession>
<dbReference type="PANTHER" id="PTHR47506:SF6">
    <property type="entry name" value="HTH-TYPE TRANSCRIPTIONAL REPRESSOR NEMR"/>
    <property type="match status" value="1"/>
</dbReference>
<feature type="domain" description="HTH tetR-type" evidence="6">
    <location>
        <begin position="13"/>
        <end position="73"/>
    </location>
</feature>
<evidence type="ECO:0000256" key="2">
    <source>
        <dbReference type="ARBA" id="ARBA00023015"/>
    </source>
</evidence>
<name>A0A4U0RNQ6_9ACTN</name>
<dbReference type="PRINTS" id="PR00455">
    <property type="entry name" value="HTHTETR"/>
</dbReference>
<dbReference type="Proteomes" id="UP000305778">
    <property type="component" value="Unassembled WGS sequence"/>
</dbReference>
<dbReference type="OrthoDB" id="7505659at2"/>
<gene>
    <name evidence="7" type="ORF">FCI23_49410</name>
</gene>
<dbReference type="Gene3D" id="1.10.357.10">
    <property type="entry name" value="Tetracycline Repressor, domain 2"/>
    <property type="match status" value="1"/>
</dbReference>
<comment type="caution">
    <text evidence="7">The sequence shown here is derived from an EMBL/GenBank/DDBJ whole genome shotgun (WGS) entry which is preliminary data.</text>
</comment>
<dbReference type="EMBL" id="SUMC01000141">
    <property type="protein sequence ID" value="TJZ97509.1"/>
    <property type="molecule type" value="Genomic_DNA"/>
</dbReference>
<sequence>MSVEARRGYAKGRAKRSEILGQAMSMFGEAGYRGASLRTIATRCGLSHPGLLHHFPTKESLLLAVLEHRDEVDDAWLSLGDPVGVGRLRRLVDLAALNATRRGIVELFSVLAAEATAADHPAHAYFVRRYRASVADARCAYQQACDEGVLRAGITPDAAAQQLIALMDGLQVQWLLSDCASDMAGVMHAHVQAQLTVPL</sequence>
<keyword evidence="3 5" id="KW-0238">DNA-binding</keyword>
<dbReference type="Pfam" id="PF00440">
    <property type="entry name" value="TetR_N"/>
    <property type="match status" value="1"/>
</dbReference>
<dbReference type="InterPro" id="IPR036271">
    <property type="entry name" value="Tet_transcr_reg_TetR-rel_C_sf"/>
</dbReference>
<dbReference type="InterPro" id="IPR039538">
    <property type="entry name" value="BetI_C"/>
</dbReference>
<evidence type="ECO:0000256" key="5">
    <source>
        <dbReference type="PROSITE-ProRule" id="PRU00335"/>
    </source>
</evidence>
<protein>
    <submittedName>
        <fullName evidence="7">TetR/AcrR family transcriptional regulator</fullName>
    </submittedName>
</protein>
<reference evidence="7 8" key="1">
    <citation type="submission" date="2019-04" db="EMBL/GenBank/DDBJ databases">
        <title>Streptomyces oryziradicis sp. nov., a novel actinomycete isolated from rhizosphere soil of rice (Oryza sativa L.).</title>
        <authorList>
            <person name="Li C."/>
        </authorList>
    </citation>
    <scope>NUCLEOTIDE SEQUENCE [LARGE SCALE GENOMIC DNA]</scope>
    <source>
        <strain evidence="7 8">NEAU-C40</strain>
    </source>
</reference>
<keyword evidence="1" id="KW-0678">Repressor</keyword>
<evidence type="ECO:0000313" key="8">
    <source>
        <dbReference type="Proteomes" id="UP000305778"/>
    </source>
</evidence>
<keyword evidence="2" id="KW-0805">Transcription regulation</keyword>
<evidence type="ECO:0000256" key="1">
    <source>
        <dbReference type="ARBA" id="ARBA00022491"/>
    </source>
</evidence>
<dbReference type="SUPFAM" id="SSF48498">
    <property type="entry name" value="Tetracyclin repressor-like, C-terminal domain"/>
    <property type="match status" value="1"/>
</dbReference>
<evidence type="ECO:0000313" key="7">
    <source>
        <dbReference type="EMBL" id="TJZ97509.1"/>
    </source>
</evidence>
<dbReference type="GO" id="GO:0003677">
    <property type="term" value="F:DNA binding"/>
    <property type="evidence" value="ECO:0007669"/>
    <property type="project" value="UniProtKB-UniRule"/>
</dbReference>
<dbReference type="PROSITE" id="PS50977">
    <property type="entry name" value="HTH_TETR_2"/>
    <property type="match status" value="1"/>
</dbReference>
<dbReference type="SUPFAM" id="SSF46689">
    <property type="entry name" value="Homeodomain-like"/>
    <property type="match status" value="1"/>
</dbReference>
<evidence type="ECO:0000256" key="3">
    <source>
        <dbReference type="ARBA" id="ARBA00023125"/>
    </source>
</evidence>
<dbReference type="Pfam" id="PF13977">
    <property type="entry name" value="TetR_C_6"/>
    <property type="match status" value="1"/>
</dbReference>
<keyword evidence="8" id="KW-1185">Reference proteome</keyword>
<evidence type="ECO:0000256" key="4">
    <source>
        <dbReference type="ARBA" id="ARBA00023163"/>
    </source>
</evidence>
<proteinExistence type="predicted"/>
<dbReference type="RefSeq" id="WP_136730533.1">
    <property type="nucleotide sequence ID" value="NZ_SUMC01000141.1"/>
</dbReference>
<dbReference type="InterPro" id="IPR001647">
    <property type="entry name" value="HTH_TetR"/>
</dbReference>
<feature type="DNA-binding region" description="H-T-H motif" evidence="5">
    <location>
        <begin position="36"/>
        <end position="55"/>
    </location>
</feature>
<evidence type="ECO:0000259" key="6">
    <source>
        <dbReference type="PROSITE" id="PS50977"/>
    </source>
</evidence>
<organism evidence="7 8">
    <name type="scientific">Actinacidiphila oryziradicis</name>
    <dbReference type="NCBI Taxonomy" id="2571141"/>
    <lineage>
        <taxon>Bacteria</taxon>
        <taxon>Bacillati</taxon>
        <taxon>Actinomycetota</taxon>
        <taxon>Actinomycetes</taxon>
        <taxon>Kitasatosporales</taxon>
        <taxon>Streptomycetaceae</taxon>
        <taxon>Actinacidiphila</taxon>
    </lineage>
</organism>
<dbReference type="InterPro" id="IPR009057">
    <property type="entry name" value="Homeodomain-like_sf"/>
</dbReference>
<keyword evidence="4" id="KW-0804">Transcription</keyword>
<dbReference type="AlphaFoldDB" id="A0A4U0RNQ6"/>
<dbReference type="PANTHER" id="PTHR47506">
    <property type="entry name" value="TRANSCRIPTIONAL REGULATORY PROTEIN"/>
    <property type="match status" value="1"/>
</dbReference>